<dbReference type="WBParaSite" id="L893_g7312.t1">
    <property type="protein sequence ID" value="L893_g7312.t1"/>
    <property type="gene ID" value="L893_g7312"/>
</dbReference>
<feature type="compositionally biased region" description="Basic and acidic residues" evidence="1">
    <location>
        <begin position="1"/>
        <end position="10"/>
    </location>
</feature>
<proteinExistence type="predicted"/>
<feature type="region of interest" description="Disordered" evidence="1">
    <location>
        <begin position="164"/>
        <end position="292"/>
    </location>
</feature>
<feature type="compositionally biased region" description="Basic residues" evidence="1">
    <location>
        <begin position="77"/>
        <end position="98"/>
    </location>
</feature>
<feature type="compositionally biased region" description="Basic and acidic residues" evidence="1">
    <location>
        <begin position="260"/>
        <end position="269"/>
    </location>
</feature>
<dbReference type="AlphaFoldDB" id="A0A1I8AMJ4"/>
<accession>A0A1I8AMJ4</accession>
<dbReference type="Proteomes" id="UP000095287">
    <property type="component" value="Unplaced"/>
</dbReference>
<protein>
    <submittedName>
        <fullName evidence="3">DUF4157 domain-containing protein</fullName>
    </submittedName>
</protein>
<feature type="compositionally biased region" description="Polar residues" evidence="1">
    <location>
        <begin position="213"/>
        <end position="225"/>
    </location>
</feature>
<feature type="compositionally biased region" description="Polar residues" evidence="1">
    <location>
        <begin position="12"/>
        <end position="23"/>
    </location>
</feature>
<evidence type="ECO:0000313" key="2">
    <source>
        <dbReference type="Proteomes" id="UP000095287"/>
    </source>
</evidence>
<evidence type="ECO:0000256" key="1">
    <source>
        <dbReference type="SAM" id="MobiDB-lite"/>
    </source>
</evidence>
<organism evidence="2 3">
    <name type="scientific">Steinernema glaseri</name>
    <dbReference type="NCBI Taxonomy" id="37863"/>
    <lineage>
        <taxon>Eukaryota</taxon>
        <taxon>Metazoa</taxon>
        <taxon>Ecdysozoa</taxon>
        <taxon>Nematoda</taxon>
        <taxon>Chromadorea</taxon>
        <taxon>Rhabditida</taxon>
        <taxon>Tylenchina</taxon>
        <taxon>Panagrolaimomorpha</taxon>
        <taxon>Strongyloidoidea</taxon>
        <taxon>Steinernematidae</taxon>
        <taxon>Steinernema</taxon>
    </lineage>
</organism>
<evidence type="ECO:0000313" key="3">
    <source>
        <dbReference type="WBParaSite" id="L893_g7312.t1"/>
    </source>
</evidence>
<feature type="compositionally biased region" description="Basic and acidic residues" evidence="1">
    <location>
        <begin position="121"/>
        <end position="132"/>
    </location>
</feature>
<feature type="region of interest" description="Disordered" evidence="1">
    <location>
        <begin position="1"/>
        <end position="98"/>
    </location>
</feature>
<feature type="region of interest" description="Disordered" evidence="1">
    <location>
        <begin position="116"/>
        <end position="141"/>
    </location>
</feature>
<keyword evidence="2" id="KW-1185">Reference proteome</keyword>
<name>A0A1I8AMJ4_9BILA</name>
<feature type="region of interest" description="Disordered" evidence="1">
    <location>
        <begin position="335"/>
        <end position="355"/>
    </location>
</feature>
<reference evidence="3" key="1">
    <citation type="submission" date="2016-11" db="UniProtKB">
        <authorList>
            <consortium name="WormBaseParasite"/>
        </authorList>
    </citation>
    <scope>IDENTIFICATION</scope>
</reference>
<feature type="compositionally biased region" description="Polar residues" evidence="1">
    <location>
        <begin position="239"/>
        <end position="254"/>
    </location>
</feature>
<sequence length="355" mass="38953">MLLEERRPDQRNVFQNRNGQLGDSQGIAGERKADIGGGPYPEERQGQATSHLVGPQPDRQPGKGSGHHGSHNSAQHKAQRRAARLHGHGKAHNGRHQHHAFRAQIDDARFFIDQQTQGCQEQRDQTLGDEHVTSQQGKQEDALENAGNRIGQTQTTLGQFPTDIKQGHHKRGKYQSQRVQSPHKGHDNGRKTIARRNRRGQLPNRAHDFCGTRQPSQCTRNQQGAPQGFTGGKAGIPSCQGSHAAHSQTKTGHASCQKEPGSHRSDQRQHNTAMQASAGQDGGQQEAIRKQAGLRKAETIRITQGTMHQIAEQVLGHIDQHQGHQNLVGIETVFQESHNRGPGHATEHAAGQGDE</sequence>